<name>A0A364K294_9BACL</name>
<dbReference type="Proteomes" id="UP000251213">
    <property type="component" value="Unassembled WGS sequence"/>
</dbReference>
<evidence type="ECO:0000256" key="1">
    <source>
        <dbReference type="SAM" id="MobiDB-lite"/>
    </source>
</evidence>
<dbReference type="AlphaFoldDB" id="A0A364K294"/>
<dbReference type="EMBL" id="QJKK01000009">
    <property type="protein sequence ID" value="RAL22535.1"/>
    <property type="molecule type" value="Genomic_DNA"/>
</dbReference>
<comment type="caution">
    <text evidence="2">The sequence shown here is derived from an EMBL/GenBank/DDBJ whole genome shotgun (WGS) entry which is preliminary data.</text>
</comment>
<feature type="compositionally biased region" description="Polar residues" evidence="1">
    <location>
        <begin position="241"/>
        <end position="250"/>
    </location>
</feature>
<feature type="compositionally biased region" description="Acidic residues" evidence="1">
    <location>
        <begin position="222"/>
        <end position="238"/>
    </location>
</feature>
<organism evidence="2 3">
    <name type="scientific">Thermoflavimicrobium daqui</name>
    <dbReference type="NCBI Taxonomy" id="2137476"/>
    <lineage>
        <taxon>Bacteria</taxon>
        <taxon>Bacillati</taxon>
        <taxon>Bacillota</taxon>
        <taxon>Bacilli</taxon>
        <taxon>Bacillales</taxon>
        <taxon>Thermoactinomycetaceae</taxon>
        <taxon>Thermoflavimicrobium</taxon>
    </lineage>
</organism>
<reference evidence="2 3" key="1">
    <citation type="submission" date="2018-06" db="EMBL/GenBank/DDBJ databases">
        <title>Thermoflavimicrobium daqus sp. nov., a thermophilic microbe isolated from Moutai-flavour Daqu.</title>
        <authorList>
            <person name="Wang X."/>
            <person name="Zhou H."/>
        </authorList>
    </citation>
    <scope>NUCLEOTIDE SEQUENCE [LARGE SCALE GENOMIC DNA]</scope>
    <source>
        <strain evidence="2 3">FBKL4.011</strain>
    </source>
</reference>
<reference evidence="2 3" key="2">
    <citation type="submission" date="2018-06" db="EMBL/GenBank/DDBJ databases">
        <authorList>
            <person name="Zhirakovskaya E."/>
        </authorList>
    </citation>
    <scope>NUCLEOTIDE SEQUENCE [LARGE SCALE GENOMIC DNA]</scope>
    <source>
        <strain evidence="2 3">FBKL4.011</strain>
    </source>
</reference>
<sequence>MKSISYDLNGSTLTHYLHTNEMLYVTSLINKDTPIDTLYDLVDLYDIGISFEVEIEKNQEDHTLIMKYQLEQDYSSVTFAKDSLSSIQKLQVAQNVLNLGKYFEKNTEFVLVMSPLNIYIHEKSLTVKVLYVGIKGAMPVTEEFSGLPIDQVKNLLGFLFQLNEKIFSTLSTQEQVANIQFRQAVDEAKDFHELEEIIQKEHDLQKKLLEIRQQEVAKKKEEEEEEDEVEESIEEEEEANHNQPITIPTVTPSPKKYTKIIAISIATLLIGGISFYFAKSYLFPSSQANPQENHFEKGKNLVAAQLFDEAIQHFDKVDFKKLTKDQLQIVLSAYINANKPQRIIDLQPNLVDDVLDFYIKDSNFEAIKKLKSNHLLIQFEQAVIKDDRKTILSLINKLSPKQLDQRRIFLIAFTYMKEHDFNQALEFVKKHKEKKFEVVLSHIQKNDYTKAFEQAKLQKSKFLMQIVKEKEMEYISKSNISITEKRTKINAIKKEIESLKKEIIK</sequence>
<gene>
    <name evidence="2" type="ORF">DL897_14075</name>
</gene>
<evidence type="ECO:0008006" key="4">
    <source>
        <dbReference type="Google" id="ProtNLM"/>
    </source>
</evidence>
<dbReference type="Gene3D" id="1.10.510.10">
    <property type="entry name" value="Transferase(Phosphotransferase) domain 1"/>
    <property type="match status" value="1"/>
</dbReference>
<accession>A0A364K294</accession>
<feature type="region of interest" description="Disordered" evidence="1">
    <location>
        <begin position="216"/>
        <end position="250"/>
    </location>
</feature>
<proteinExistence type="predicted"/>
<keyword evidence="3" id="KW-1185">Reference proteome</keyword>
<evidence type="ECO:0000313" key="2">
    <source>
        <dbReference type="EMBL" id="RAL22535.1"/>
    </source>
</evidence>
<protein>
    <recommendedName>
        <fullName evidence="4">Type VII secretion protein EssB</fullName>
    </recommendedName>
</protein>
<evidence type="ECO:0000313" key="3">
    <source>
        <dbReference type="Proteomes" id="UP000251213"/>
    </source>
</evidence>